<feature type="domain" description="Cytochrome C biogenesis protein transmembrane" evidence="7">
    <location>
        <begin position="9"/>
        <end position="209"/>
    </location>
</feature>
<dbReference type="eggNOG" id="COG0785">
    <property type="taxonomic scope" value="Bacteria"/>
</dbReference>
<dbReference type="EMBL" id="CP003601">
    <property type="protein sequence ID" value="AFY97043.1"/>
    <property type="molecule type" value="Genomic_DNA"/>
</dbReference>
<dbReference type="Pfam" id="PF02683">
    <property type="entry name" value="DsbD_TM"/>
    <property type="match status" value="1"/>
</dbReference>
<keyword evidence="9" id="KW-1185">Reference proteome</keyword>
<dbReference type="PANTHER" id="PTHR31272">
    <property type="entry name" value="CYTOCHROME C-TYPE BIOGENESIS PROTEIN HI_1454-RELATED"/>
    <property type="match status" value="1"/>
</dbReference>
<organism evidence="8 9">
    <name type="scientific">Chamaesiphon minutus (strain ATCC 27169 / PCC 6605)</name>
    <dbReference type="NCBI Taxonomy" id="1173020"/>
    <lineage>
        <taxon>Bacteria</taxon>
        <taxon>Bacillati</taxon>
        <taxon>Cyanobacteriota</taxon>
        <taxon>Cyanophyceae</taxon>
        <taxon>Gomontiellales</taxon>
        <taxon>Chamaesiphonaceae</taxon>
        <taxon>Chamaesiphon</taxon>
    </lineage>
</organism>
<evidence type="ECO:0000256" key="2">
    <source>
        <dbReference type="ARBA" id="ARBA00006143"/>
    </source>
</evidence>
<comment type="subcellular location">
    <subcellularLocation>
        <location evidence="1">Membrane</location>
        <topology evidence="1">Multi-pass membrane protein</topology>
    </subcellularLocation>
</comment>
<keyword evidence="5 6" id="KW-0472">Membrane</keyword>
<gene>
    <name evidence="8" type="ORF">Cha6605_6214</name>
</gene>
<dbReference type="PANTHER" id="PTHR31272:SF9">
    <property type="entry name" value="BLL1027 PROTEIN"/>
    <property type="match status" value="1"/>
</dbReference>
<dbReference type="GO" id="GO:0017004">
    <property type="term" value="P:cytochrome complex assembly"/>
    <property type="evidence" value="ECO:0007669"/>
    <property type="project" value="InterPro"/>
</dbReference>
<feature type="transmembrane region" description="Helical" evidence="6">
    <location>
        <begin position="187"/>
        <end position="213"/>
    </location>
</feature>
<keyword evidence="8" id="KW-0614">Plasmid</keyword>
<proteinExistence type="inferred from homology"/>
<evidence type="ECO:0000259" key="7">
    <source>
        <dbReference type="Pfam" id="PF02683"/>
    </source>
</evidence>
<dbReference type="HOGENOM" id="CLU_053225_4_1_3"/>
<feature type="transmembrane region" description="Helical" evidence="6">
    <location>
        <begin position="121"/>
        <end position="146"/>
    </location>
</feature>
<evidence type="ECO:0000256" key="6">
    <source>
        <dbReference type="SAM" id="Phobius"/>
    </source>
</evidence>
<dbReference type="GO" id="GO:0016020">
    <property type="term" value="C:membrane"/>
    <property type="evidence" value="ECO:0007669"/>
    <property type="project" value="UniProtKB-SubCell"/>
</dbReference>
<feature type="transmembrane region" description="Helical" evidence="6">
    <location>
        <begin position="12"/>
        <end position="33"/>
    </location>
</feature>
<evidence type="ECO:0000313" key="9">
    <source>
        <dbReference type="Proteomes" id="UP000010366"/>
    </source>
</evidence>
<protein>
    <submittedName>
        <fullName evidence="8">Cytochrome c biogenesis protein</fullName>
    </submittedName>
</protein>
<accession>K9UQS8</accession>
<dbReference type="OrthoDB" id="9803065at2"/>
<dbReference type="AlphaFoldDB" id="K9UQS8"/>
<dbReference type="KEGG" id="cmp:Cha6605_6214"/>
<evidence type="ECO:0000313" key="8">
    <source>
        <dbReference type="EMBL" id="AFY97043.1"/>
    </source>
</evidence>
<geneLocation type="plasmid" evidence="8 9">
    <name>pCHA6605.01</name>
</geneLocation>
<evidence type="ECO:0000256" key="5">
    <source>
        <dbReference type="ARBA" id="ARBA00023136"/>
    </source>
</evidence>
<dbReference type="PATRIC" id="fig|1173020.3.peg.7117"/>
<dbReference type="Proteomes" id="UP000010366">
    <property type="component" value="Plasmid pCHA6605.01"/>
</dbReference>
<evidence type="ECO:0000256" key="4">
    <source>
        <dbReference type="ARBA" id="ARBA00022989"/>
    </source>
</evidence>
<evidence type="ECO:0000256" key="3">
    <source>
        <dbReference type="ARBA" id="ARBA00022692"/>
    </source>
</evidence>
<evidence type="ECO:0000256" key="1">
    <source>
        <dbReference type="ARBA" id="ARBA00004141"/>
    </source>
</evidence>
<keyword evidence="3 6" id="KW-0812">Transmembrane</keyword>
<name>K9UQS8_CHAP6</name>
<keyword evidence="4 6" id="KW-1133">Transmembrane helix</keyword>
<dbReference type="InterPro" id="IPR003834">
    <property type="entry name" value="Cyt_c_assmbl_TM_dom"/>
</dbReference>
<comment type="similarity">
    <text evidence="2">Belongs to the DsbD family.</text>
</comment>
<dbReference type="InterPro" id="IPR051790">
    <property type="entry name" value="Cytochrome_c-biogenesis_DsbD"/>
</dbReference>
<feature type="transmembrane region" description="Helical" evidence="6">
    <location>
        <begin position="152"/>
        <end position="175"/>
    </location>
</feature>
<feature type="transmembrane region" description="Helical" evidence="6">
    <location>
        <begin position="45"/>
        <end position="69"/>
    </location>
</feature>
<sequence>MNEISPLTFGFALGGGLLTILSPCVLPVIPLVLGRSFKSHRLGPVMLVLGLVSGFALIGSLLGVASSWFVGFANLLRNVAVGLLFGLGVLAIFPTLSYRLSSSLQFGKAWEPKEPGLWSEFWIGTQLGLLWTPCAGPALGSILVLAAVHHEVLGALALLTVYGLGAGIPLLAIAYSSRHISNSSRRLLPYAGTLQRIGGILMAGTAIAILFGWDVELQLWLAPLFPKLPL</sequence>
<feature type="transmembrane region" description="Helical" evidence="6">
    <location>
        <begin position="75"/>
        <end position="100"/>
    </location>
</feature>
<reference evidence="8 9" key="1">
    <citation type="submission" date="2012-05" db="EMBL/GenBank/DDBJ databases">
        <title>Noncontiguous Finished plasmid 1 of genome of Chamaesiphon sp. PCC 6605.</title>
        <authorList>
            <consortium name="US DOE Joint Genome Institute"/>
            <person name="Gugger M."/>
            <person name="Coursin T."/>
            <person name="Rippka R."/>
            <person name="Tandeau De Marsac N."/>
            <person name="Huntemann M."/>
            <person name="Wei C.-L."/>
            <person name="Han J."/>
            <person name="Detter J.C."/>
            <person name="Han C."/>
            <person name="Tapia R."/>
            <person name="Chen A."/>
            <person name="Kyrpides N."/>
            <person name="Mavromatis K."/>
            <person name="Markowitz V."/>
            <person name="Szeto E."/>
            <person name="Ivanova N."/>
            <person name="Pagani I."/>
            <person name="Pati A."/>
            <person name="Goodwin L."/>
            <person name="Nordberg H.P."/>
            <person name="Cantor M.N."/>
            <person name="Hua S.X."/>
            <person name="Woyke T."/>
            <person name="Kerfeld C.A."/>
        </authorList>
    </citation>
    <scope>NUCLEOTIDE SEQUENCE [LARGE SCALE GENOMIC DNA]</scope>
    <source>
        <strain evidence="9">ATCC 27169 / PCC 6605</strain>
        <plasmid evidence="9">Plasmid pCHA6605.01</plasmid>
    </source>
</reference>
<dbReference type="RefSeq" id="WP_015328928.1">
    <property type="nucleotide sequence ID" value="NC_020053.1"/>
</dbReference>